<proteinExistence type="predicted"/>
<evidence type="ECO:0000259" key="2">
    <source>
        <dbReference type="Pfam" id="PF13472"/>
    </source>
</evidence>
<keyword evidence="1" id="KW-1133">Transmembrane helix</keyword>
<evidence type="ECO:0000256" key="1">
    <source>
        <dbReference type="SAM" id="Phobius"/>
    </source>
</evidence>
<dbReference type="InterPro" id="IPR036514">
    <property type="entry name" value="SGNH_hydro_sf"/>
</dbReference>
<dbReference type="GO" id="GO:0016788">
    <property type="term" value="F:hydrolase activity, acting on ester bonds"/>
    <property type="evidence" value="ECO:0007669"/>
    <property type="project" value="UniProtKB-ARBA"/>
</dbReference>
<reference evidence="3 4" key="1">
    <citation type="submission" date="2009-10" db="EMBL/GenBank/DDBJ databases">
        <authorList>
            <person name="Qin X."/>
            <person name="Bachman B."/>
            <person name="Battles P."/>
            <person name="Bell A."/>
            <person name="Bess C."/>
            <person name="Bickham C."/>
            <person name="Chaboub L."/>
            <person name="Chen D."/>
            <person name="Coyle M."/>
            <person name="Deiros D.R."/>
            <person name="Dinh H."/>
            <person name="Forbes L."/>
            <person name="Fowler G."/>
            <person name="Francisco L."/>
            <person name="Fu Q."/>
            <person name="Gubbala S."/>
            <person name="Hale W."/>
            <person name="Han Y."/>
            <person name="Hemphill L."/>
            <person name="Highlander S.K."/>
            <person name="Hirani K."/>
            <person name="Hogues M."/>
            <person name="Jackson L."/>
            <person name="Jakkamsetti A."/>
            <person name="Javaid M."/>
            <person name="Jiang H."/>
            <person name="Korchina V."/>
            <person name="Kovar C."/>
            <person name="Lara F."/>
            <person name="Lee S."/>
            <person name="Mata R."/>
            <person name="Mathew T."/>
            <person name="Moen C."/>
            <person name="Morales K."/>
            <person name="Munidasa M."/>
            <person name="Nazareth L."/>
            <person name="Ngo R."/>
            <person name="Nguyen L."/>
            <person name="Okwuonu G."/>
            <person name="Ongeri F."/>
            <person name="Patil S."/>
            <person name="Petrosino J."/>
            <person name="Pham C."/>
            <person name="Pham P."/>
            <person name="Pu L.-L."/>
            <person name="Puazo M."/>
            <person name="Raj R."/>
            <person name="Reid J."/>
            <person name="Rouhana J."/>
            <person name="Saada N."/>
            <person name="Shang Y."/>
            <person name="Simmons D."/>
            <person name="Thornton R."/>
            <person name="Warren J."/>
            <person name="Weissenberger G."/>
            <person name="Zhang J."/>
            <person name="Zhang L."/>
            <person name="Zhou C."/>
            <person name="Zhu D."/>
            <person name="Muzny D."/>
            <person name="Worley K."/>
            <person name="Gibbs R."/>
        </authorList>
    </citation>
    <scope>NUCLEOTIDE SEQUENCE [LARGE SCALE GENOMIC DNA]</scope>
    <source>
        <strain evidence="3 4">DSM 17361</strain>
    </source>
</reference>
<comment type="caution">
    <text evidence="3">The sequence shown here is derived from an EMBL/GenBank/DDBJ whole genome shotgun (WGS) entry which is preliminary data.</text>
</comment>
<dbReference type="Proteomes" id="UP000003160">
    <property type="component" value="Unassembled WGS sequence"/>
</dbReference>
<accession>D1PYA2</accession>
<protein>
    <recommendedName>
        <fullName evidence="2">SGNH hydrolase-type esterase domain-containing protein</fullName>
    </recommendedName>
</protein>
<name>D1PYA2_9BACT</name>
<dbReference type="eggNOG" id="COG2755">
    <property type="taxonomic scope" value="Bacteria"/>
</dbReference>
<sequence>MMEKWPYPEFYGQIIYRNHRQIAVIEFTKLQKLLYNVTVCYYFITFAMQCFQEIFDNMRKFILILLIISSTLSMYAQSDSKSIYRIGVIGDSYVKNHREPIEYTWHYKFAKKHGMKYYNYGRNGNCVSIDLKTWGPSMVNRYKEMNDSLDIVVVVAGHNDATRMDSTISIDLYRDKCTELCKGLIEKYPQSYIFWFTPWANTSPGFEKVVRTTKEVCGSMGIPVFDSYHNSNIFALSDQFRDIYFQGGKSDHAHLNNKGHDRFLPVAENFIMQYISLDNTRLK</sequence>
<dbReference type="InterPro" id="IPR013830">
    <property type="entry name" value="SGNH_hydro"/>
</dbReference>
<evidence type="ECO:0000313" key="4">
    <source>
        <dbReference type="Proteomes" id="UP000003160"/>
    </source>
</evidence>
<dbReference type="EMBL" id="ACKS01000076">
    <property type="protein sequence ID" value="EFA43653.1"/>
    <property type="molecule type" value="Genomic_DNA"/>
</dbReference>
<evidence type="ECO:0000313" key="3">
    <source>
        <dbReference type="EMBL" id="EFA43653.1"/>
    </source>
</evidence>
<feature type="domain" description="SGNH hydrolase-type esterase" evidence="2">
    <location>
        <begin position="88"/>
        <end position="261"/>
    </location>
</feature>
<gene>
    <name evidence="3" type="ORF">HMPREF0645_1937</name>
</gene>
<dbReference type="Pfam" id="PF13472">
    <property type="entry name" value="Lipase_GDSL_2"/>
    <property type="match status" value="1"/>
</dbReference>
<keyword evidence="1" id="KW-0812">Transmembrane</keyword>
<dbReference type="AlphaFoldDB" id="D1PYA2"/>
<dbReference type="SUPFAM" id="SSF52266">
    <property type="entry name" value="SGNH hydrolase"/>
    <property type="match status" value="1"/>
</dbReference>
<dbReference type="Gene3D" id="3.40.50.1110">
    <property type="entry name" value="SGNH hydrolase"/>
    <property type="match status" value="1"/>
</dbReference>
<dbReference type="CDD" id="cd00229">
    <property type="entry name" value="SGNH_hydrolase"/>
    <property type="match status" value="1"/>
</dbReference>
<organism evidence="3 4">
    <name type="scientific">Hallella bergensis DSM 17361</name>
    <dbReference type="NCBI Taxonomy" id="585502"/>
    <lineage>
        <taxon>Bacteria</taxon>
        <taxon>Pseudomonadati</taxon>
        <taxon>Bacteroidota</taxon>
        <taxon>Bacteroidia</taxon>
        <taxon>Bacteroidales</taxon>
        <taxon>Prevotellaceae</taxon>
        <taxon>Hallella</taxon>
    </lineage>
</organism>
<keyword evidence="4" id="KW-1185">Reference proteome</keyword>
<keyword evidence="1" id="KW-0472">Membrane</keyword>
<dbReference type="HOGENOM" id="CLU_085702_0_0_10"/>
<feature type="transmembrane region" description="Helical" evidence="1">
    <location>
        <begin position="33"/>
        <end position="51"/>
    </location>
</feature>